<protein>
    <submittedName>
        <fullName evidence="1">Uncharacterized protein</fullName>
    </submittedName>
</protein>
<dbReference type="AlphaFoldDB" id="A0A834W6X5"/>
<organism evidence="1 2">
    <name type="scientific">Senna tora</name>
    <dbReference type="NCBI Taxonomy" id="362788"/>
    <lineage>
        <taxon>Eukaryota</taxon>
        <taxon>Viridiplantae</taxon>
        <taxon>Streptophyta</taxon>
        <taxon>Embryophyta</taxon>
        <taxon>Tracheophyta</taxon>
        <taxon>Spermatophyta</taxon>
        <taxon>Magnoliopsida</taxon>
        <taxon>eudicotyledons</taxon>
        <taxon>Gunneridae</taxon>
        <taxon>Pentapetalae</taxon>
        <taxon>rosids</taxon>
        <taxon>fabids</taxon>
        <taxon>Fabales</taxon>
        <taxon>Fabaceae</taxon>
        <taxon>Caesalpinioideae</taxon>
        <taxon>Cassia clade</taxon>
        <taxon>Senna</taxon>
    </lineage>
</organism>
<dbReference type="EMBL" id="JAAIUW010000010">
    <property type="protein sequence ID" value="KAF7811432.1"/>
    <property type="molecule type" value="Genomic_DNA"/>
</dbReference>
<name>A0A834W6X5_9FABA</name>
<keyword evidence="2" id="KW-1185">Reference proteome</keyword>
<gene>
    <name evidence="1" type="ORF">G2W53_032408</name>
</gene>
<sequence>MGEQFGQETNVGTGVVDAIGITLP</sequence>
<proteinExistence type="predicted"/>
<reference evidence="1" key="1">
    <citation type="submission" date="2020-09" db="EMBL/GenBank/DDBJ databases">
        <title>Genome-Enabled Discovery of Anthraquinone Biosynthesis in Senna tora.</title>
        <authorList>
            <person name="Kang S.-H."/>
            <person name="Pandey R.P."/>
            <person name="Lee C.-M."/>
            <person name="Sim J.-S."/>
            <person name="Jeong J.-T."/>
            <person name="Choi B.-S."/>
            <person name="Jung M."/>
            <person name="Ginzburg D."/>
            <person name="Zhao K."/>
            <person name="Won S.Y."/>
            <person name="Oh T.-J."/>
            <person name="Yu Y."/>
            <person name="Kim N.-H."/>
            <person name="Lee O.R."/>
            <person name="Lee T.-H."/>
            <person name="Bashyal P."/>
            <person name="Kim T.-S."/>
            <person name="Lee W.-H."/>
            <person name="Kawkins C."/>
            <person name="Kim C.-K."/>
            <person name="Kim J.S."/>
            <person name="Ahn B.O."/>
            <person name="Rhee S.Y."/>
            <person name="Sohng J.K."/>
        </authorList>
    </citation>
    <scope>NUCLEOTIDE SEQUENCE</scope>
    <source>
        <tissue evidence="1">Leaf</tissue>
    </source>
</reference>
<accession>A0A834W6X5</accession>
<comment type="caution">
    <text evidence="1">The sequence shown here is derived from an EMBL/GenBank/DDBJ whole genome shotgun (WGS) entry which is preliminary data.</text>
</comment>
<evidence type="ECO:0000313" key="2">
    <source>
        <dbReference type="Proteomes" id="UP000634136"/>
    </source>
</evidence>
<evidence type="ECO:0000313" key="1">
    <source>
        <dbReference type="EMBL" id="KAF7811432.1"/>
    </source>
</evidence>
<dbReference type="Proteomes" id="UP000634136">
    <property type="component" value="Unassembled WGS sequence"/>
</dbReference>